<reference evidence="2" key="1">
    <citation type="journal article" date="2019" name="Int. J. Syst. Evol. Microbiol.">
        <title>The Global Catalogue of Microorganisms (GCM) 10K type strain sequencing project: providing services to taxonomists for standard genome sequencing and annotation.</title>
        <authorList>
            <consortium name="The Broad Institute Genomics Platform"/>
            <consortium name="The Broad Institute Genome Sequencing Center for Infectious Disease"/>
            <person name="Wu L."/>
            <person name="Ma J."/>
        </authorList>
    </citation>
    <scope>NUCLEOTIDE SEQUENCE [LARGE SCALE GENOMIC DNA]</scope>
    <source>
        <strain evidence="2">JCM 10367</strain>
    </source>
</reference>
<gene>
    <name evidence="1" type="ORF">GCM10009535_60220</name>
</gene>
<evidence type="ECO:0000313" key="2">
    <source>
        <dbReference type="Proteomes" id="UP001500724"/>
    </source>
</evidence>
<dbReference type="EMBL" id="BAAAGU010000115">
    <property type="protein sequence ID" value="GAA0672597.1"/>
    <property type="molecule type" value="Genomic_DNA"/>
</dbReference>
<name>A0ABP3T9L5_9ACTN</name>
<proteinExistence type="predicted"/>
<sequence length="89" mass="9272">MNSGMPNSLPLEEHVIGVSAADAAEVSPQNRYGPVATRGTLRIGRGGVKGSRQDLLVQVLQPAAGVRLGVLHPAEQTCEDLSEGGTLLR</sequence>
<keyword evidence="2" id="KW-1185">Reference proteome</keyword>
<organism evidence="1 2">
    <name type="scientific">Streptomyces thermocarboxydovorans</name>
    <dbReference type="NCBI Taxonomy" id="59298"/>
    <lineage>
        <taxon>Bacteria</taxon>
        <taxon>Bacillati</taxon>
        <taxon>Actinomycetota</taxon>
        <taxon>Actinomycetes</taxon>
        <taxon>Kitasatosporales</taxon>
        <taxon>Streptomycetaceae</taxon>
        <taxon>Streptomyces</taxon>
    </lineage>
</organism>
<protein>
    <submittedName>
        <fullName evidence="1">Uncharacterized protein</fullName>
    </submittedName>
</protein>
<dbReference type="Proteomes" id="UP001500724">
    <property type="component" value="Unassembled WGS sequence"/>
</dbReference>
<accession>A0ABP3T9L5</accession>
<evidence type="ECO:0000313" key="1">
    <source>
        <dbReference type="EMBL" id="GAA0672597.1"/>
    </source>
</evidence>
<comment type="caution">
    <text evidence="1">The sequence shown here is derived from an EMBL/GenBank/DDBJ whole genome shotgun (WGS) entry which is preliminary data.</text>
</comment>